<keyword evidence="1" id="KW-0812">Transmembrane</keyword>
<protein>
    <recommendedName>
        <fullName evidence="4">Bile acid:sodium symporter</fullName>
    </recommendedName>
</protein>
<dbReference type="STRING" id="1489064.WH96_11740"/>
<reference evidence="2 3" key="1">
    <citation type="submission" date="2015-03" db="EMBL/GenBank/DDBJ databases">
        <title>Genome Sequence of Kiloniella spongiae MEBiC09566, isolated from a marine sponge.</title>
        <authorList>
            <person name="Shao Z."/>
            <person name="Wang L."/>
            <person name="Li X."/>
        </authorList>
    </citation>
    <scope>NUCLEOTIDE SEQUENCE [LARGE SCALE GENOMIC DNA]</scope>
    <source>
        <strain evidence="2 3">MEBiC09566</strain>
    </source>
</reference>
<feature type="transmembrane region" description="Helical" evidence="1">
    <location>
        <begin position="37"/>
        <end position="58"/>
    </location>
</feature>
<accession>A0A0H2MDI6</accession>
<dbReference type="InterPro" id="IPR038770">
    <property type="entry name" value="Na+/solute_symporter_sf"/>
</dbReference>
<comment type="caution">
    <text evidence="2">The sequence shown here is derived from an EMBL/GenBank/DDBJ whole genome shotgun (WGS) entry which is preliminary data.</text>
</comment>
<feature type="transmembrane region" description="Helical" evidence="1">
    <location>
        <begin position="273"/>
        <end position="294"/>
    </location>
</feature>
<feature type="transmembrane region" description="Helical" evidence="1">
    <location>
        <begin position="99"/>
        <end position="121"/>
    </location>
</feature>
<feature type="transmembrane region" description="Helical" evidence="1">
    <location>
        <begin position="128"/>
        <end position="147"/>
    </location>
</feature>
<evidence type="ECO:0000256" key="1">
    <source>
        <dbReference type="SAM" id="Phobius"/>
    </source>
</evidence>
<feature type="transmembrane region" description="Helical" evidence="1">
    <location>
        <begin position="226"/>
        <end position="252"/>
    </location>
</feature>
<evidence type="ECO:0008006" key="4">
    <source>
        <dbReference type="Google" id="ProtNLM"/>
    </source>
</evidence>
<evidence type="ECO:0000313" key="2">
    <source>
        <dbReference type="EMBL" id="KLN60413.1"/>
    </source>
</evidence>
<proteinExistence type="predicted"/>
<name>A0A0H2MDI6_9PROT</name>
<keyword evidence="1" id="KW-1133">Transmembrane helix</keyword>
<dbReference type="Gene3D" id="1.20.1530.20">
    <property type="match status" value="1"/>
</dbReference>
<keyword evidence="1" id="KW-0472">Membrane</keyword>
<dbReference type="EMBL" id="LAQL01000007">
    <property type="protein sequence ID" value="KLN60413.1"/>
    <property type="molecule type" value="Genomic_DNA"/>
</dbReference>
<dbReference type="RefSeq" id="WP_047764378.1">
    <property type="nucleotide sequence ID" value="NZ_LAQL01000007.1"/>
</dbReference>
<feature type="transmembrane region" description="Helical" evidence="1">
    <location>
        <begin position="70"/>
        <end position="93"/>
    </location>
</feature>
<feature type="transmembrane region" description="Helical" evidence="1">
    <location>
        <begin position="167"/>
        <end position="185"/>
    </location>
</feature>
<evidence type="ECO:0000313" key="3">
    <source>
        <dbReference type="Proteomes" id="UP000035444"/>
    </source>
</evidence>
<feature type="transmembrane region" description="Helical" evidence="1">
    <location>
        <begin position="197"/>
        <end position="220"/>
    </location>
</feature>
<dbReference type="Proteomes" id="UP000035444">
    <property type="component" value="Unassembled WGS sequence"/>
</dbReference>
<keyword evidence="3" id="KW-1185">Reference proteome</keyword>
<feature type="transmembrane region" description="Helical" evidence="1">
    <location>
        <begin position="300"/>
        <end position="322"/>
    </location>
</feature>
<dbReference type="AlphaFoldDB" id="A0A0H2MDI6"/>
<dbReference type="OrthoDB" id="8477735at2"/>
<feature type="transmembrane region" description="Helical" evidence="1">
    <location>
        <begin position="12"/>
        <end position="31"/>
    </location>
</feature>
<sequence>MRLLSKLFTDIGNRASLILALSLPLCAYLPSAVSKMLLPYMTLIIIGLISLAMIRVDLTRVIGHLNNPISLSLALLILMLVFPLGVNWIALYFSLSAPIHIALVLMACAPPLGAAPNLAYILKLDGELVFNITLAGTAIIPLTAPWIIGITLGDQMFFDQWALFQKLLITVGSSFLIAIIVRKVLGREWIKKSGTQLDGISTVIMVLFVATAMAGVSEIIERDPLYMLFLLSIAVASNFGAQFLFSIIGILVRRVCRPFNSIKDVKRESVLSFAMIAGNRNLGLVAAAIPITFLEEILPFLALYQVPIYLTPMVGGVLYGYLLRRK</sequence>
<gene>
    <name evidence="2" type="ORF">WH96_11740</name>
</gene>
<organism evidence="2 3">
    <name type="scientific">Kiloniella spongiae</name>
    <dbReference type="NCBI Taxonomy" id="1489064"/>
    <lineage>
        <taxon>Bacteria</taxon>
        <taxon>Pseudomonadati</taxon>
        <taxon>Pseudomonadota</taxon>
        <taxon>Alphaproteobacteria</taxon>
        <taxon>Rhodospirillales</taxon>
        <taxon>Kiloniellaceae</taxon>
        <taxon>Kiloniella</taxon>
    </lineage>
</organism>